<dbReference type="AlphaFoldDB" id="A0A1A0HAM2"/>
<reference evidence="1 2" key="1">
    <citation type="submission" date="2016-05" db="EMBL/GenBank/DDBJ databases">
        <title>Comparative genomics of biotechnologically important yeasts.</title>
        <authorList>
            <consortium name="DOE Joint Genome Institute"/>
            <person name="Riley R."/>
            <person name="Haridas S."/>
            <person name="Wolfe K.H."/>
            <person name="Lopes M.R."/>
            <person name="Hittinger C.T."/>
            <person name="Goker M."/>
            <person name="Salamov A."/>
            <person name="Wisecaver J."/>
            <person name="Long T.M."/>
            <person name="Aerts A.L."/>
            <person name="Barry K."/>
            <person name="Choi C."/>
            <person name="Clum A."/>
            <person name="Coughlan A.Y."/>
            <person name="Deshpande S."/>
            <person name="Douglass A.P."/>
            <person name="Hanson S.J."/>
            <person name="Klenk H.-P."/>
            <person name="LaButti K."/>
            <person name="Lapidus A."/>
            <person name="Lindquist E."/>
            <person name="Lipzen A."/>
            <person name="Meier-kolthoff J.P."/>
            <person name="Ohm R.A."/>
            <person name="Otillar R.P."/>
            <person name="Pangilinan J."/>
            <person name="Peng Y."/>
            <person name="Rokas A."/>
            <person name="Rosa C.A."/>
            <person name="Scheuner C."/>
            <person name="Sibirny A.A."/>
            <person name="Slot J.C."/>
            <person name="Stielow J.B."/>
            <person name="Sun H."/>
            <person name="Kurtzman C.P."/>
            <person name="Blackwell M."/>
            <person name="Grigoriev I.V."/>
            <person name="Jeffries T.W."/>
        </authorList>
    </citation>
    <scope>NUCLEOTIDE SEQUENCE [LARGE SCALE GENOMIC DNA]</scope>
    <source>
        <strain evidence="1 2">NRRL YB-4993</strain>
    </source>
</reference>
<gene>
    <name evidence="1" type="ORF">METBIDRAFT_173237</name>
</gene>
<organism evidence="1 2">
    <name type="scientific">Metschnikowia bicuspidata var. bicuspidata NRRL YB-4993</name>
    <dbReference type="NCBI Taxonomy" id="869754"/>
    <lineage>
        <taxon>Eukaryota</taxon>
        <taxon>Fungi</taxon>
        <taxon>Dikarya</taxon>
        <taxon>Ascomycota</taxon>
        <taxon>Saccharomycotina</taxon>
        <taxon>Pichiomycetes</taxon>
        <taxon>Metschnikowiaceae</taxon>
        <taxon>Metschnikowia</taxon>
    </lineage>
</organism>
<dbReference type="RefSeq" id="XP_018711571.1">
    <property type="nucleotide sequence ID" value="XM_018854707.1"/>
</dbReference>
<name>A0A1A0HAM2_9ASCO</name>
<sequence>MSLVESAASLRPVQCRKRTPMLVRPGRLCAGIFQLLYPKGFLPSASALSPNFAYFLYLRRFQISFGFFTSHFPILLYYFPRLSSLLLLSLLDSFFLPLLLDSLLLPSLLDSFFLPLLLDSLLLPSLLDSLLLPSLLDSPVFFDFPNSQNSPDLSVFSQTSVILNFPFPPISSLFPVPHVLVPDRLGDASRLMYTPSTPAPWPENPGLSTWKLGYTPFSANPPT</sequence>
<protein>
    <submittedName>
        <fullName evidence="1">Uncharacterized protein</fullName>
    </submittedName>
</protein>
<dbReference type="EMBL" id="LXTC01000003">
    <property type="protein sequence ID" value="OBA21061.1"/>
    <property type="molecule type" value="Genomic_DNA"/>
</dbReference>
<proteinExistence type="predicted"/>
<evidence type="ECO:0000313" key="1">
    <source>
        <dbReference type="EMBL" id="OBA21061.1"/>
    </source>
</evidence>
<keyword evidence="2" id="KW-1185">Reference proteome</keyword>
<accession>A0A1A0HAM2</accession>
<dbReference type="GeneID" id="30027683"/>
<evidence type="ECO:0000313" key="2">
    <source>
        <dbReference type="Proteomes" id="UP000092555"/>
    </source>
</evidence>
<dbReference type="Proteomes" id="UP000092555">
    <property type="component" value="Unassembled WGS sequence"/>
</dbReference>
<comment type="caution">
    <text evidence="1">The sequence shown here is derived from an EMBL/GenBank/DDBJ whole genome shotgun (WGS) entry which is preliminary data.</text>
</comment>